<feature type="transmembrane region" description="Helical" evidence="13">
    <location>
        <begin position="36"/>
        <end position="55"/>
    </location>
</feature>
<keyword evidence="17" id="KW-1185">Reference proteome</keyword>
<dbReference type="InterPro" id="IPR047819">
    <property type="entry name" value="P5A-ATPase_N"/>
</dbReference>
<dbReference type="Gene3D" id="3.40.50.1000">
    <property type="entry name" value="HAD superfamily/HAD-like"/>
    <property type="match status" value="1"/>
</dbReference>
<feature type="transmembrane region" description="Helical" evidence="13">
    <location>
        <begin position="1105"/>
        <end position="1122"/>
    </location>
</feature>
<evidence type="ECO:0000256" key="8">
    <source>
        <dbReference type="ARBA" id="ARBA00022842"/>
    </source>
</evidence>
<accession>A0ABM0LVU1</accession>
<comment type="similarity">
    <text evidence="2 13">Belongs to the cation transport ATPase (P-type) (TC 3.A.3) family. Type V subfamily.</text>
</comment>
<evidence type="ECO:0000256" key="5">
    <source>
        <dbReference type="ARBA" id="ARBA00022723"/>
    </source>
</evidence>
<dbReference type="InterPro" id="IPR036412">
    <property type="entry name" value="HAD-like_sf"/>
</dbReference>
<feature type="region of interest" description="Disordered" evidence="14">
    <location>
        <begin position="624"/>
        <end position="648"/>
    </location>
</feature>
<proteinExistence type="inferred from homology"/>
<dbReference type="Gene3D" id="2.70.150.10">
    <property type="entry name" value="Calcium-transporting ATPase, cytoplasmic transduction domain A"/>
    <property type="match status" value="1"/>
</dbReference>
<feature type="transmembrane region" description="Helical" evidence="13">
    <location>
        <begin position="257"/>
        <end position="276"/>
    </location>
</feature>
<evidence type="ECO:0000256" key="4">
    <source>
        <dbReference type="ARBA" id="ARBA00022692"/>
    </source>
</evidence>
<feature type="domain" description="P-type ATPase A" evidence="15">
    <location>
        <begin position="292"/>
        <end position="412"/>
    </location>
</feature>
<dbReference type="Gene3D" id="1.20.1110.10">
    <property type="entry name" value="Calcium-transporting ATPase, transmembrane domain"/>
    <property type="match status" value="1"/>
</dbReference>
<dbReference type="SUPFAM" id="SSF56784">
    <property type="entry name" value="HAD-like"/>
    <property type="match status" value="1"/>
</dbReference>
<evidence type="ECO:0000256" key="2">
    <source>
        <dbReference type="ARBA" id="ARBA00006000"/>
    </source>
</evidence>
<dbReference type="InterPro" id="IPR006544">
    <property type="entry name" value="P-type_TPase_V"/>
</dbReference>
<evidence type="ECO:0000313" key="18">
    <source>
        <dbReference type="RefSeq" id="XP_006811882.1"/>
    </source>
</evidence>
<keyword evidence="4 13" id="KW-0812">Transmembrane</keyword>
<gene>
    <name evidence="18" type="primary">ATP13A3</name>
</gene>
<keyword evidence="11 13" id="KW-0472">Membrane</keyword>
<feature type="transmembrane region" description="Helical" evidence="13">
    <location>
        <begin position="465"/>
        <end position="485"/>
    </location>
</feature>
<dbReference type="NCBIfam" id="TIGR01657">
    <property type="entry name" value="P-ATPase-V"/>
    <property type="match status" value="1"/>
</dbReference>
<feature type="transmembrane region" description="Helical" evidence="13">
    <location>
        <begin position="227"/>
        <end position="251"/>
    </location>
</feature>
<dbReference type="EC" id="7.2.2.-" evidence="13"/>
<keyword evidence="8 13" id="KW-0460">Magnesium</keyword>
<sequence>MNDPPHKTLPERTVLNEGTEEEIGCYGYKQSAGRTILTYLGIFCSGGLLLLIFYWKPEWSLKAQYIRCSLREAEAVLLKDIYRRWHTAKVERTNVELPDDSTFQKRKYPHKTPPSNTPTEPLDGDFKEKGVNGSMEKVNTHATHVANSQQEVQIFSDEKQKIKFFRYQKLKYLWDPYEENFYKLRGLDIDTPCSDFYSKYNGMSLQQQDKRRNLYGENLIGIELKPIFLLFITEAMNPFYIFQLYSVLLWIIGYQYIYFSVAILVMSMVSISLTVYSTRKQAVTLRQMVESSTDVTVWRGGDVYDVISERDLVPGDVITLPLKGCVMTCDAVLVAGSCIVNESMLTGESVPITKTALPPEEFGILNTETHKRHILFCGTDVIQCRRGPDTYVRAVVLRTGFSTSKGTLVRSILYPKPMDFKLYRDAMRFIGVLASIAAIGFVLIITVKIMKKATVKDIIIKALDIFTIAVPPALPAALTIGMVFAQRRLKKKGIFCISPQRINVSGTLDVVCFDKTGTLTEDHLELLGVAPITSESLIAAMPEKFSPDKEGSSFVLIEDPSKLPSGPVLHCMGACHSITLIDGELRGDPLDLQMFAATKWHLKEPKEGEETDFRTYMPTIVRPMPWPGETPEGEGHDGPSSAQEDHGDQPEIGILRQFTFSSAFQRMSVITQAKGSNNLVIYVKGAPEKVAAHCDNLTVPDDFQEVLQEYTHQGLRVLAIAYRILDESITYSDAQRITREQVESDLTFLGLLIMQNTLKPETNPVIAQLSKARIRTVMVTGDNILTAIHVARKCGMIDEKETVVRIDAHAPTSDEGSSIQYTIVRAELHGRAFCRASDSEQSKISNENSALVLDDEEDFESVKITMDGDAEKVDHSTYHFAMDGKTFAVIMEHFPDLVPKIAVRGTVFARMSPDQKAQLVEALQSLEYYVGMCGDGANDCGALKTAHAGISLSEAEASVASPFTSRTPNIECIPTLIKEGRAALVTSFGVFKYMAMYSMIQFISVIILNTIQSFPGDWMFMYWDIAITTTVALFAGRNEAYPKIVARKPQSQLMEAPMIFSIVCMILLQMLCQVGGYFFLTTRAWFTPLEPIIGDMNILCYESTVVFYISAFQYIIVAFLFSKGPPFRKPLYTNIPYTIGLIILTLFTAFLVIYPTKPLEDFFMLMDIPDLLFRVLILALALANFLAAIIIEVYIANSSFVKNLLTCKKCRGKDTLPRYMQLQNELSEDHHWPPITHKDMEGVRNRHGRVPPNPRIPPAYISESAF</sequence>
<dbReference type="Pfam" id="PF12409">
    <property type="entry name" value="P5-ATPase"/>
    <property type="match status" value="1"/>
</dbReference>
<dbReference type="InterPro" id="IPR059000">
    <property type="entry name" value="ATPase_P-type_domA"/>
</dbReference>
<keyword evidence="7 13" id="KW-0067">ATP-binding</keyword>
<keyword evidence="9 13" id="KW-1278">Translocase</keyword>
<name>A0ABM0LVU1_SACKO</name>
<dbReference type="SUPFAM" id="SSF81653">
    <property type="entry name" value="Calcium ATPase, transduction domain A"/>
    <property type="match status" value="1"/>
</dbReference>
<evidence type="ECO:0000256" key="12">
    <source>
        <dbReference type="ARBA" id="ARBA00049360"/>
    </source>
</evidence>
<feature type="transmembrane region" description="Helical" evidence="13">
    <location>
        <begin position="1175"/>
        <end position="1195"/>
    </location>
</feature>
<evidence type="ECO:0000256" key="10">
    <source>
        <dbReference type="ARBA" id="ARBA00022989"/>
    </source>
</evidence>
<reference evidence="18" key="1">
    <citation type="submission" date="2025-08" db="UniProtKB">
        <authorList>
            <consortium name="RefSeq"/>
        </authorList>
    </citation>
    <scope>IDENTIFICATION</scope>
    <source>
        <tissue evidence="18">Testes</tissue>
    </source>
</reference>
<dbReference type="InterPro" id="IPR023298">
    <property type="entry name" value="ATPase_P-typ_TM_dom_sf"/>
</dbReference>
<dbReference type="SUPFAM" id="SSF81665">
    <property type="entry name" value="Calcium ATPase, transmembrane domain M"/>
    <property type="match status" value="1"/>
</dbReference>
<evidence type="ECO:0000256" key="14">
    <source>
        <dbReference type="SAM" id="MobiDB-lite"/>
    </source>
</evidence>
<dbReference type="InterPro" id="IPR023214">
    <property type="entry name" value="HAD_sf"/>
</dbReference>
<evidence type="ECO:0000313" key="17">
    <source>
        <dbReference type="Proteomes" id="UP000694865"/>
    </source>
</evidence>
<dbReference type="SFLD" id="SFLDG00002">
    <property type="entry name" value="C1.7:_P-type_atpase_like"/>
    <property type="match status" value="1"/>
</dbReference>
<dbReference type="PRINTS" id="PR00119">
    <property type="entry name" value="CATATPASE"/>
</dbReference>
<comment type="subcellular location">
    <subcellularLocation>
        <location evidence="1 13">Membrane</location>
        <topology evidence="1 13">Multi-pass membrane protein</topology>
    </subcellularLocation>
</comment>
<dbReference type="InterPro" id="IPR023299">
    <property type="entry name" value="ATPase_P-typ_cyto_dom_N"/>
</dbReference>
<dbReference type="RefSeq" id="XP_006811882.1">
    <property type="nucleotide sequence ID" value="XM_006811819.1"/>
</dbReference>
<feature type="region of interest" description="Disordered" evidence="14">
    <location>
        <begin position="103"/>
        <end position="123"/>
    </location>
</feature>
<evidence type="ECO:0000256" key="3">
    <source>
        <dbReference type="ARBA" id="ARBA00022553"/>
    </source>
</evidence>
<dbReference type="PROSITE" id="PS00154">
    <property type="entry name" value="ATPASE_E1_E2"/>
    <property type="match status" value="1"/>
</dbReference>
<dbReference type="GeneID" id="100376247"/>
<dbReference type="NCBIfam" id="TIGR01494">
    <property type="entry name" value="ATPase_P-type"/>
    <property type="match status" value="3"/>
</dbReference>
<feature type="transmembrane region" description="Helical" evidence="13">
    <location>
        <begin position="1020"/>
        <end position="1037"/>
    </location>
</feature>
<dbReference type="SFLD" id="SFLDS00003">
    <property type="entry name" value="Haloacid_Dehalogenase"/>
    <property type="match status" value="1"/>
</dbReference>
<evidence type="ECO:0000256" key="7">
    <source>
        <dbReference type="ARBA" id="ARBA00022840"/>
    </source>
</evidence>
<feature type="transmembrane region" description="Helical" evidence="13">
    <location>
        <begin position="1134"/>
        <end position="1155"/>
    </location>
</feature>
<feature type="transmembrane region" description="Helical" evidence="13">
    <location>
        <begin position="994"/>
        <end position="1014"/>
    </location>
</feature>
<comment type="catalytic activity">
    <reaction evidence="12 13">
        <text>ATP + H2O = ADP + phosphate + H(+)</text>
        <dbReference type="Rhea" id="RHEA:13065"/>
        <dbReference type="ChEBI" id="CHEBI:15377"/>
        <dbReference type="ChEBI" id="CHEBI:15378"/>
        <dbReference type="ChEBI" id="CHEBI:30616"/>
        <dbReference type="ChEBI" id="CHEBI:43474"/>
        <dbReference type="ChEBI" id="CHEBI:456216"/>
    </reaction>
</comment>
<evidence type="ECO:0000256" key="13">
    <source>
        <dbReference type="RuleBase" id="RU362082"/>
    </source>
</evidence>
<dbReference type="Pfam" id="PF00122">
    <property type="entry name" value="E1-E2_ATPase"/>
    <property type="match status" value="1"/>
</dbReference>
<feature type="domain" description="P5B-type ATPase N-terminal" evidence="16">
    <location>
        <begin position="20"/>
        <end position="175"/>
    </location>
</feature>
<feature type="transmembrane region" description="Helical" evidence="13">
    <location>
        <begin position="426"/>
        <end position="445"/>
    </location>
</feature>
<feature type="transmembrane region" description="Helical" evidence="13">
    <location>
        <begin position="1058"/>
        <end position="1080"/>
    </location>
</feature>
<feature type="compositionally biased region" description="Basic and acidic residues" evidence="14">
    <location>
        <begin position="633"/>
        <end position="648"/>
    </location>
</feature>
<evidence type="ECO:0000259" key="16">
    <source>
        <dbReference type="Pfam" id="PF12409"/>
    </source>
</evidence>
<dbReference type="PANTHER" id="PTHR45630:SF8">
    <property type="entry name" value="CATION-TRANSPORTING ATPASE"/>
    <property type="match status" value="1"/>
</dbReference>
<dbReference type="Proteomes" id="UP000694865">
    <property type="component" value="Unplaced"/>
</dbReference>
<evidence type="ECO:0000256" key="9">
    <source>
        <dbReference type="ARBA" id="ARBA00022967"/>
    </source>
</evidence>
<dbReference type="InterPro" id="IPR001757">
    <property type="entry name" value="P_typ_ATPase"/>
</dbReference>
<dbReference type="InterPro" id="IPR018303">
    <property type="entry name" value="ATPase_P-typ_P_site"/>
</dbReference>
<dbReference type="InterPro" id="IPR008250">
    <property type="entry name" value="ATPase_P-typ_transduc_dom_A_sf"/>
</dbReference>
<evidence type="ECO:0000259" key="15">
    <source>
        <dbReference type="Pfam" id="PF00122"/>
    </source>
</evidence>
<keyword evidence="6 13" id="KW-0547">Nucleotide-binding</keyword>
<protein>
    <recommendedName>
        <fullName evidence="13">Cation-transporting ATPase</fullName>
        <ecNumber evidence="13">7.2.2.-</ecNumber>
    </recommendedName>
</protein>
<dbReference type="Gene3D" id="3.40.1110.10">
    <property type="entry name" value="Calcium-transporting ATPase, cytoplasmic domain N"/>
    <property type="match status" value="1"/>
</dbReference>
<evidence type="ECO:0000256" key="1">
    <source>
        <dbReference type="ARBA" id="ARBA00004141"/>
    </source>
</evidence>
<dbReference type="Pfam" id="PF13246">
    <property type="entry name" value="Cation_ATPase"/>
    <property type="match status" value="1"/>
</dbReference>
<evidence type="ECO:0000256" key="11">
    <source>
        <dbReference type="ARBA" id="ARBA00023136"/>
    </source>
</evidence>
<keyword evidence="5 13" id="KW-0479">Metal-binding</keyword>
<dbReference type="PANTHER" id="PTHR45630">
    <property type="entry name" value="CATION-TRANSPORTING ATPASE-RELATED"/>
    <property type="match status" value="1"/>
</dbReference>
<organism evidence="17 18">
    <name type="scientific">Saccoglossus kowalevskii</name>
    <name type="common">Acorn worm</name>
    <dbReference type="NCBI Taxonomy" id="10224"/>
    <lineage>
        <taxon>Eukaryota</taxon>
        <taxon>Metazoa</taxon>
        <taxon>Hemichordata</taxon>
        <taxon>Enteropneusta</taxon>
        <taxon>Harrimaniidae</taxon>
        <taxon>Saccoglossus</taxon>
    </lineage>
</organism>
<evidence type="ECO:0000256" key="6">
    <source>
        <dbReference type="ARBA" id="ARBA00022741"/>
    </source>
</evidence>
<keyword evidence="3" id="KW-0597">Phosphoprotein</keyword>
<dbReference type="InterPro" id="IPR044492">
    <property type="entry name" value="P_typ_ATPase_HD_dom"/>
</dbReference>
<keyword evidence="10 13" id="KW-1133">Transmembrane helix</keyword>
<dbReference type="SFLD" id="SFLDF00027">
    <property type="entry name" value="p-type_atpase"/>
    <property type="match status" value="1"/>
</dbReference>